<accession>A0A4U6V3D9</accession>
<feature type="compositionally biased region" description="Basic residues" evidence="1">
    <location>
        <begin position="222"/>
        <end position="237"/>
    </location>
</feature>
<dbReference type="Proteomes" id="UP000298652">
    <property type="component" value="Chromosome 4"/>
</dbReference>
<evidence type="ECO:0000256" key="1">
    <source>
        <dbReference type="SAM" id="MobiDB-lite"/>
    </source>
</evidence>
<organism evidence="2 3">
    <name type="scientific">Setaria viridis</name>
    <name type="common">Green bristlegrass</name>
    <name type="synonym">Setaria italica subsp. viridis</name>
    <dbReference type="NCBI Taxonomy" id="4556"/>
    <lineage>
        <taxon>Eukaryota</taxon>
        <taxon>Viridiplantae</taxon>
        <taxon>Streptophyta</taxon>
        <taxon>Embryophyta</taxon>
        <taxon>Tracheophyta</taxon>
        <taxon>Spermatophyta</taxon>
        <taxon>Magnoliopsida</taxon>
        <taxon>Liliopsida</taxon>
        <taxon>Poales</taxon>
        <taxon>Poaceae</taxon>
        <taxon>PACMAD clade</taxon>
        <taxon>Panicoideae</taxon>
        <taxon>Panicodae</taxon>
        <taxon>Paniceae</taxon>
        <taxon>Cenchrinae</taxon>
        <taxon>Setaria</taxon>
    </lineage>
</organism>
<evidence type="ECO:0000313" key="2">
    <source>
        <dbReference type="EMBL" id="TKW21883.1"/>
    </source>
</evidence>
<dbReference type="EMBL" id="CM016555">
    <property type="protein sequence ID" value="TKW21883.1"/>
    <property type="molecule type" value="Genomic_DNA"/>
</dbReference>
<evidence type="ECO:0000313" key="3">
    <source>
        <dbReference type="Proteomes" id="UP000298652"/>
    </source>
</evidence>
<feature type="compositionally biased region" description="Gly residues" evidence="1">
    <location>
        <begin position="309"/>
        <end position="323"/>
    </location>
</feature>
<feature type="region of interest" description="Disordered" evidence="1">
    <location>
        <begin position="168"/>
        <end position="239"/>
    </location>
</feature>
<dbReference type="OMA" id="HEAPCAR"/>
<feature type="compositionally biased region" description="Gly residues" evidence="1">
    <location>
        <begin position="39"/>
        <end position="49"/>
    </location>
</feature>
<feature type="compositionally biased region" description="Low complexity" evidence="1">
    <location>
        <begin position="1"/>
        <end position="21"/>
    </location>
</feature>
<protein>
    <submittedName>
        <fullName evidence="2">Uncharacterized protein</fullName>
    </submittedName>
</protein>
<sequence>MGGATRCGAATGLGRAATGMAVEGPGGNVDLRRRRGTRGAPGGAPGGDEGTAATRGAMPADEARSSETAAADRAGGHESCLSVVGRRRGAGHLTHPPSIGQEGHPPPHPTRALAAPLPARGSPCLPLLAARHAAAATTLPTTTTPPPPRRCHHYACCSPRHHRHARRHHTTCCSPGPPPPLPPVQKKRGRGREMGEEGERGGASTPATTARCSVATTPHTARPAHHRRHHLCKKKGRGREIGVEGERGGVHSCRCQTPLPHAPLRCLAPHPTARPSLPVRGERRGKGRGSRGGGRGRERKGEGAVAAREGGGGDGRVKGGSGSERGRGRGHRRWEGGGQLGRGREKKRVGGQGRERKGEGVAALEWRGRWRGEEGSGRAKVGR</sequence>
<feature type="compositionally biased region" description="Basic and acidic residues" evidence="1">
    <location>
        <begin position="191"/>
        <end position="200"/>
    </location>
</feature>
<feature type="region of interest" description="Disordered" evidence="1">
    <location>
        <begin position="266"/>
        <end position="383"/>
    </location>
</feature>
<name>A0A4U6V3D9_SETVI</name>
<feature type="compositionally biased region" description="Basic and acidic residues" evidence="1">
    <location>
        <begin position="366"/>
        <end position="377"/>
    </location>
</feature>
<proteinExistence type="predicted"/>
<feature type="region of interest" description="Disordered" evidence="1">
    <location>
        <begin position="1"/>
        <end position="115"/>
    </location>
</feature>
<dbReference type="AlphaFoldDB" id="A0A4U6V3D9"/>
<reference evidence="2" key="1">
    <citation type="submission" date="2019-03" db="EMBL/GenBank/DDBJ databases">
        <title>WGS assembly of Setaria viridis.</title>
        <authorList>
            <person name="Huang P."/>
            <person name="Jenkins J."/>
            <person name="Grimwood J."/>
            <person name="Barry K."/>
            <person name="Healey A."/>
            <person name="Mamidi S."/>
            <person name="Sreedasyam A."/>
            <person name="Shu S."/>
            <person name="Feldman M."/>
            <person name="Wu J."/>
            <person name="Yu Y."/>
            <person name="Chen C."/>
            <person name="Johnson J."/>
            <person name="Rokhsar D."/>
            <person name="Baxter I."/>
            <person name="Schmutz J."/>
            <person name="Brutnell T."/>
            <person name="Kellogg E."/>
        </authorList>
    </citation>
    <scope>NUCLEOTIDE SEQUENCE [LARGE SCALE GENOMIC DNA]</scope>
</reference>
<dbReference type="Gramene" id="TKW21883">
    <property type="protein sequence ID" value="TKW21883"/>
    <property type="gene ID" value="SEVIR_4G150100v2"/>
</dbReference>
<gene>
    <name evidence="2" type="ORF">SEVIR_4G150100v2</name>
</gene>
<keyword evidence="3" id="KW-1185">Reference proteome</keyword>